<feature type="transmembrane region" description="Helical" evidence="2">
    <location>
        <begin position="217"/>
        <end position="236"/>
    </location>
</feature>
<evidence type="ECO:0000256" key="2">
    <source>
        <dbReference type="SAM" id="Phobius"/>
    </source>
</evidence>
<evidence type="ECO:0000313" key="4">
    <source>
        <dbReference type="Proteomes" id="UP001165986"/>
    </source>
</evidence>
<feature type="transmembrane region" description="Helical" evidence="2">
    <location>
        <begin position="176"/>
        <end position="197"/>
    </location>
</feature>
<feature type="compositionally biased region" description="Polar residues" evidence="1">
    <location>
        <begin position="1"/>
        <end position="18"/>
    </location>
</feature>
<evidence type="ECO:0000313" key="3">
    <source>
        <dbReference type="EMBL" id="MBD6619829.1"/>
    </source>
</evidence>
<feature type="transmembrane region" description="Helical" evidence="2">
    <location>
        <begin position="33"/>
        <end position="55"/>
    </location>
</feature>
<name>A0AA40VU44_9NOST</name>
<dbReference type="EMBL" id="VJXY01000048">
    <property type="protein sequence ID" value="MBD6619829.1"/>
    <property type="molecule type" value="Genomic_DNA"/>
</dbReference>
<keyword evidence="2" id="KW-0472">Membrane</keyword>
<evidence type="ECO:0000256" key="1">
    <source>
        <dbReference type="SAM" id="MobiDB-lite"/>
    </source>
</evidence>
<organism evidence="3 4">
    <name type="scientific">Komarekiella delphini-convector SJRDD-AB1</name>
    <dbReference type="NCBI Taxonomy" id="2593771"/>
    <lineage>
        <taxon>Bacteria</taxon>
        <taxon>Bacillati</taxon>
        <taxon>Cyanobacteriota</taxon>
        <taxon>Cyanophyceae</taxon>
        <taxon>Nostocales</taxon>
        <taxon>Nostocaceae</taxon>
        <taxon>Komarekiella</taxon>
        <taxon>Komarekiella delphini-convector</taxon>
    </lineage>
</organism>
<reference evidence="3" key="1">
    <citation type="submission" date="2019-07" db="EMBL/GenBank/DDBJ databases">
        <title>Toxilogical consequences of a new and cryptic species of cyanobacteria (Komarekiella delphini-convector) recovered from the epidermis of a bottlenose dolphin and 1500 ft. in the air.</title>
        <authorList>
            <person name="Brown A.O."/>
            <person name="Dvorak P."/>
            <person name="Villanueva C.D."/>
            <person name="Foss A.J."/>
            <person name="Garvey A.D."/>
            <person name="Gibson Q.A."/>
            <person name="Johansen J.R."/>
            <person name="Casamatta D.A."/>
        </authorList>
    </citation>
    <scope>NUCLEOTIDE SEQUENCE</scope>
    <source>
        <strain evidence="3">SJRDD-AB1</strain>
    </source>
</reference>
<keyword evidence="2" id="KW-1133">Transmembrane helix</keyword>
<protein>
    <submittedName>
        <fullName evidence="3">Uncharacterized protein</fullName>
    </submittedName>
</protein>
<proteinExistence type="predicted"/>
<comment type="caution">
    <text evidence="3">The sequence shown here is derived from an EMBL/GenBank/DDBJ whole genome shotgun (WGS) entry which is preliminary data.</text>
</comment>
<accession>A0AA40VU44</accession>
<keyword evidence="4" id="KW-1185">Reference proteome</keyword>
<keyword evidence="2" id="KW-0812">Transmembrane</keyword>
<dbReference type="Proteomes" id="UP001165986">
    <property type="component" value="Unassembled WGS sequence"/>
</dbReference>
<feature type="transmembrane region" description="Helical" evidence="2">
    <location>
        <begin position="75"/>
        <end position="97"/>
    </location>
</feature>
<dbReference type="RefSeq" id="WP_191761022.1">
    <property type="nucleotide sequence ID" value="NZ_VJXY01000048.1"/>
</dbReference>
<gene>
    <name evidence="3" type="ORF">FNW02_29505</name>
</gene>
<sequence length="249" mass="27774">MQSDSNSPYQVASTNSDSKPGKFLIPRSHRQRFFIQFTLMSILGWVVGGIASIALEKIILESLSTVVQQPTLSVLIRFISNVVFAVIFAADQALIIYGYLSGRLWIIATSAGWLITNSVSTNWINYISSIASSLNETLSPESTLIFGFLSTIAYIISGIWLGLCQWLVLRRYTTGVWWWSFLPSISFLFISILIWLLSLIQDLIPEASRTNVLHWSGQGFAAVILGVIPAIGLCTLKRNSHRQTRISQE</sequence>
<feature type="transmembrane region" description="Helical" evidence="2">
    <location>
        <begin position="144"/>
        <end position="169"/>
    </location>
</feature>
<feature type="region of interest" description="Disordered" evidence="1">
    <location>
        <begin position="1"/>
        <end position="22"/>
    </location>
</feature>
<feature type="transmembrane region" description="Helical" evidence="2">
    <location>
        <begin position="104"/>
        <end position="124"/>
    </location>
</feature>
<dbReference type="AlphaFoldDB" id="A0AA40VU44"/>